<evidence type="ECO:0000256" key="2">
    <source>
        <dbReference type="ARBA" id="ARBA00004651"/>
    </source>
</evidence>
<dbReference type="Gene3D" id="1.10.287.130">
    <property type="match status" value="1"/>
</dbReference>
<keyword evidence="11" id="KW-1133">Transmembrane helix</keyword>
<keyword evidence="12" id="KW-0902">Two-component regulatory system</keyword>
<feature type="modified residue" description="4-aspartylphosphate" evidence="15">
    <location>
        <position position="1865"/>
    </location>
</feature>
<dbReference type="FunFam" id="1.10.287.130:FF:000003">
    <property type="entry name" value="Histidine kinase"/>
    <property type="match status" value="1"/>
</dbReference>
<evidence type="ECO:0000256" key="5">
    <source>
        <dbReference type="ARBA" id="ARBA00022553"/>
    </source>
</evidence>
<comment type="catalytic activity">
    <reaction evidence="1">
        <text>ATP + protein L-histidine = ADP + protein N-phospho-L-histidine.</text>
        <dbReference type="EC" id="2.7.13.3"/>
    </reaction>
</comment>
<dbReference type="InterPro" id="IPR004358">
    <property type="entry name" value="Sig_transdc_His_kin-like_C"/>
</dbReference>
<evidence type="ECO:0000313" key="21">
    <source>
        <dbReference type="Proteomes" id="UP000315439"/>
    </source>
</evidence>
<dbReference type="PRINTS" id="PR00344">
    <property type="entry name" value="BCTRLSENSOR"/>
</dbReference>
<dbReference type="SMART" id="SM00388">
    <property type="entry name" value="HisKA"/>
    <property type="match status" value="1"/>
</dbReference>
<dbReference type="PANTHER" id="PTHR45339:SF1">
    <property type="entry name" value="HYBRID SIGNAL TRANSDUCTION HISTIDINE KINASE J"/>
    <property type="match status" value="1"/>
</dbReference>
<dbReference type="Gene3D" id="3.40.50.2300">
    <property type="match status" value="1"/>
</dbReference>
<keyword evidence="4" id="KW-1003">Cell membrane</keyword>
<keyword evidence="13" id="KW-0472">Membrane</keyword>
<evidence type="ECO:0000256" key="11">
    <source>
        <dbReference type="ARBA" id="ARBA00022989"/>
    </source>
</evidence>
<dbReference type="GO" id="GO:0000155">
    <property type="term" value="F:phosphorelay sensor kinase activity"/>
    <property type="evidence" value="ECO:0007669"/>
    <property type="project" value="InterPro"/>
</dbReference>
<evidence type="ECO:0000256" key="6">
    <source>
        <dbReference type="ARBA" id="ARBA00022679"/>
    </source>
</evidence>
<dbReference type="OrthoDB" id="9797243at2"/>
<dbReference type="InterPro" id="IPR011006">
    <property type="entry name" value="CheY-like_superfamily"/>
</dbReference>
<keyword evidence="6" id="KW-0808">Transferase</keyword>
<evidence type="ECO:0000313" key="20">
    <source>
        <dbReference type="EMBL" id="TQV88152.1"/>
    </source>
</evidence>
<evidence type="ECO:0000259" key="17">
    <source>
        <dbReference type="PROSITE" id="PS50109"/>
    </source>
</evidence>
<dbReference type="Pfam" id="PF00512">
    <property type="entry name" value="HisKA"/>
    <property type="match status" value="1"/>
</dbReference>
<evidence type="ECO:0000256" key="7">
    <source>
        <dbReference type="ARBA" id="ARBA00022692"/>
    </source>
</evidence>
<dbReference type="InterPro" id="IPR005467">
    <property type="entry name" value="His_kinase_dom"/>
</dbReference>
<dbReference type="Pfam" id="PF00072">
    <property type="entry name" value="Response_reg"/>
    <property type="match status" value="1"/>
</dbReference>
<dbReference type="SUPFAM" id="SSF47384">
    <property type="entry name" value="Homodimeric domain of signal transducing histidine kinase"/>
    <property type="match status" value="1"/>
</dbReference>
<evidence type="ECO:0000259" key="18">
    <source>
        <dbReference type="PROSITE" id="PS50110"/>
    </source>
</evidence>
<evidence type="ECO:0000256" key="16">
    <source>
        <dbReference type="SAM" id="MobiDB-lite"/>
    </source>
</evidence>
<evidence type="ECO:0000256" key="13">
    <source>
        <dbReference type="ARBA" id="ARBA00023136"/>
    </source>
</evidence>
<organism evidence="20 21">
    <name type="scientific">Aliikangiella coralliicola</name>
    <dbReference type="NCBI Taxonomy" id="2592383"/>
    <lineage>
        <taxon>Bacteria</taxon>
        <taxon>Pseudomonadati</taxon>
        <taxon>Pseudomonadota</taxon>
        <taxon>Gammaproteobacteria</taxon>
        <taxon>Oceanospirillales</taxon>
        <taxon>Pleioneaceae</taxon>
        <taxon>Aliikangiella</taxon>
    </lineage>
</organism>
<reference evidence="20 21" key="1">
    <citation type="submission" date="2019-07" db="EMBL/GenBank/DDBJ databases">
        <title>Draft genome for Aliikangiella sp. M105.</title>
        <authorList>
            <person name="Wang G."/>
        </authorList>
    </citation>
    <scope>NUCLEOTIDE SEQUENCE [LARGE SCALE GENOMIC DNA]</scope>
    <source>
        <strain evidence="20 21">M105</strain>
    </source>
</reference>
<dbReference type="GO" id="GO:0005524">
    <property type="term" value="F:ATP binding"/>
    <property type="evidence" value="ECO:0007669"/>
    <property type="project" value="UniProtKB-KW"/>
</dbReference>
<dbReference type="FunFam" id="3.30.565.10:FF:000010">
    <property type="entry name" value="Sensor histidine kinase RcsC"/>
    <property type="match status" value="1"/>
</dbReference>
<dbReference type="InterPro" id="IPR001789">
    <property type="entry name" value="Sig_transdc_resp-reg_receiver"/>
</dbReference>
<dbReference type="Pfam" id="PF01627">
    <property type="entry name" value="Hpt"/>
    <property type="match status" value="1"/>
</dbReference>
<dbReference type="GO" id="GO:0005886">
    <property type="term" value="C:plasma membrane"/>
    <property type="evidence" value="ECO:0007669"/>
    <property type="project" value="UniProtKB-SubCell"/>
</dbReference>
<gene>
    <name evidence="20" type="ORF">FLL46_06385</name>
</gene>
<dbReference type="SUPFAM" id="SSF55874">
    <property type="entry name" value="ATPase domain of HSP90 chaperone/DNA topoisomerase II/histidine kinase"/>
    <property type="match status" value="1"/>
</dbReference>
<comment type="subcellular location">
    <subcellularLocation>
        <location evidence="2">Cell membrane</location>
        <topology evidence="2">Multi-pass membrane protein</topology>
    </subcellularLocation>
</comment>
<keyword evidence="8" id="KW-0547">Nucleotide-binding</keyword>
<keyword evidence="21" id="KW-1185">Reference proteome</keyword>
<dbReference type="EMBL" id="VIKS01000004">
    <property type="protein sequence ID" value="TQV88152.1"/>
    <property type="molecule type" value="Genomic_DNA"/>
</dbReference>
<dbReference type="RefSeq" id="WP_142892661.1">
    <property type="nucleotide sequence ID" value="NZ_ML660162.1"/>
</dbReference>
<dbReference type="Pfam" id="PF02518">
    <property type="entry name" value="HATPase_c"/>
    <property type="match status" value="1"/>
</dbReference>
<keyword evidence="9" id="KW-0418">Kinase</keyword>
<dbReference type="InterPro" id="IPR036097">
    <property type="entry name" value="HisK_dim/P_sf"/>
</dbReference>
<protein>
    <recommendedName>
        <fullName evidence="3">histidine kinase</fullName>
        <ecNumber evidence="3">2.7.13.3</ecNumber>
    </recommendedName>
</protein>
<evidence type="ECO:0000259" key="19">
    <source>
        <dbReference type="PROSITE" id="PS50894"/>
    </source>
</evidence>
<evidence type="ECO:0000256" key="14">
    <source>
        <dbReference type="PROSITE-ProRule" id="PRU00110"/>
    </source>
</evidence>
<keyword evidence="5 15" id="KW-0597">Phosphoprotein</keyword>
<feature type="compositionally biased region" description="Basic and acidic residues" evidence="16">
    <location>
        <begin position="17"/>
        <end position="32"/>
    </location>
</feature>
<keyword evidence="7" id="KW-0812">Transmembrane</keyword>
<dbReference type="InterPro" id="IPR008207">
    <property type="entry name" value="Sig_transdc_His_kin_Hpt_dom"/>
</dbReference>
<dbReference type="EC" id="2.7.13.3" evidence="3"/>
<dbReference type="SUPFAM" id="SSF55781">
    <property type="entry name" value="GAF domain-like"/>
    <property type="match status" value="7"/>
</dbReference>
<dbReference type="InterPro" id="IPR003661">
    <property type="entry name" value="HisK_dim/P_dom"/>
</dbReference>
<dbReference type="Gene3D" id="3.30.565.10">
    <property type="entry name" value="Histidine kinase-like ATPase, C-terminal domain"/>
    <property type="match status" value="1"/>
</dbReference>
<evidence type="ECO:0000256" key="9">
    <source>
        <dbReference type="ARBA" id="ARBA00022777"/>
    </source>
</evidence>
<dbReference type="Proteomes" id="UP000315439">
    <property type="component" value="Unassembled WGS sequence"/>
</dbReference>
<feature type="domain" description="HPt" evidence="19">
    <location>
        <begin position="1976"/>
        <end position="2072"/>
    </location>
</feature>
<feature type="modified residue" description="Phosphohistidine" evidence="14">
    <location>
        <position position="2015"/>
    </location>
</feature>
<dbReference type="InterPro" id="IPR036641">
    <property type="entry name" value="HPT_dom_sf"/>
</dbReference>
<dbReference type="CDD" id="cd00082">
    <property type="entry name" value="HisKA"/>
    <property type="match status" value="1"/>
</dbReference>
<dbReference type="SMART" id="SM00065">
    <property type="entry name" value="GAF"/>
    <property type="match status" value="7"/>
</dbReference>
<proteinExistence type="predicted"/>
<evidence type="ECO:0000256" key="4">
    <source>
        <dbReference type="ARBA" id="ARBA00022475"/>
    </source>
</evidence>
<dbReference type="CDD" id="cd16922">
    <property type="entry name" value="HATPase_EvgS-ArcB-TorS-like"/>
    <property type="match status" value="1"/>
</dbReference>
<dbReference type="InterPro" id="IPR036890">
    <property type="entry name" value="HATPase_C_sf"/>
</dbReference>
<evidence type="ECO:0000256" key="15">
    <source>
        <dbReference type="PROSITE-ProRule" id="PRU00169"/>
    </source>
</evidence>
<dbReference type="InterPro" id="IPR029016">
    <property type="entry name" value="GAF-like_dom_sf"/>
</dbReference>
<feature type="domain" description="Histidine kinase" evidence="17">
    <location>
        <begin position="1435"/>
        <end position="1652"/>
    </location>
</feature>
<dbReference type="Gene3D" id="3.30.450.40">
    <property type="match status" value="7"/>
</dbReference>
<evidence type="ECO:0000256" key="1">
    <source>
        <dbReference type="ARBA" id="ARBA00000085"/>
    </source>
</evidence>
<dbReference type="Pfam" id="PF01590">
    <property type="entry name" value="GAF"/>
    <property type="match status" value="3"/>
</dbReference>
<dbReference type="SMART" id="SM00387">
    <property type="entry name" value="HATPase_c"/>
    <property type="match status" value="1"/>
</dbReference>
<sequence length="2072" mass="237088">MPHSGSGKEQLPSKNSEQPEPKESHTSKDFELVDELNKKEQDIQALKSSLIAQIEESSHAERLQQAVFKISELASGAEDIDEFYRSLHQVISQLLYAENFYIALVDKKHTMLELVYFVDSVDADQILDGEYYRIPLSSNSLSVYVFNQDETVLLGREDIEQLEAKNEIVRLGPPAHSWLGAPLITDNIAFGMIAVQSYSEDFVYREWHKELFDYVSNIIATTLERKRSHIRLELKVVERTKRLQWEVELRKQRQLTENALLRIAELANSKIKLDDFYQQLHQIISELIYAENFYIALKCEHSNSIRFVYFVDTIDEMTVEDFGETPLETIGKSLTAYIFRSGQSLLTNNEHVKSIVKKGEIEVQGPKMKSWLGIPLDIDGEIIGVMTLQSYINDKTFSKNEQILMEYIAKPVATAIQRKTSQEELEALVELRTAELEHTNLELLKQVEEKTKAEKLKSTLYEIAELASGAEDMDTFYQSIHRLLGNLFYAENFYIALLDESKKYLDFKYFVDQKDEVPLSGVHTPINTNSMSTTVIRMNKPLLINAGEYEAFCKQENLTVYGTPAVSWLGIPLKDQGRTFGLIVVQSYREDVVYEAWHRDLLEYVSQHIATTLHRKQAKFYLEQMVFQRTNELRKEVEHRKKSETTQSVLYQIANLANTDMELNSFYEELHNIIGSLVYSENFYIALKDDSTQSIKMVYYVDTVDDYDLQTIAALPLKSLEGSLTGYMMTQGKPLLATGEEIKRISIENKFSVIGEETVSWLGIPLIIEDSIIGVMTLQSYQPEFQFTDNDKELMIFVGQHVATALQRKRSKDYLKFLVEQRTEALNHSNKMLKQQIEKTERSKRLQTALYEITDLASSTRNMEELYTSLHKIISHLIYAKNLYIALYDEENQYLEFVYYVDSEEPNKEKTSAGIFVEGIRKTSIGQVLNTGQSILRTPDNREDFSFENTQLTGKESLYWLGVPLKVENSIIGVLAVQSYDEKIKLGKWEQELLEFVSHHIALTLERINAQKELETRVEERTAKLAEANATLEQQIVVRKRSEATQSILYYIANLANRDIPLHTLFEKIHKAIAKIIYSENFYIALWNKETDEMDWVYFVDSDDAYDYAFLEELPKKTRNKSLGKYVLTSGHPILVDKAQIYEMEKQDKILLIGPPSEYYLGVPLIGTSGPIGVMAVQSYETDIRFTDSDQELLNFVGQSIVSTIERREYNLQLEERVTRRTQELTVSNELLQKEISQRKESEELQTALFKISETPQQCATEKELYLRLHEIISKFMYTKSFYIALVDEKNVCFHFDYVVDDVDKDIPDSLPIGKSLTSYVYRQRKTVHLSREDISKLEASGEIEHLGSYAVDWVGVPLISGASILGIMVLQSYEENYVYYEREIDILNFVSTHIADALQRKSAEKELKKAYSELAIKTKNAEAANEAKSAFLATVSHEIRTPMNGIMGMLSLLSDTRLNTRQLDYVNKISTSANSLLGIINDILDFSKIEQGKLELELIEFDLLELLDNVVDLFSTPLNEKKLTFNIDLEPDVKLRRVGDALRLSQILINLVGNAIKFTDEGYVLLTVKEPKDNRLLFSVEDSGIGVEPSKRELIFGSFTQADDTTTRKFGGSGLGLSICQQLVSLMGGWIDVSGDPGRGSCFSFEVNVDRVVDHHHSNDNLVGTNILLVSENADQIRGWTHFAQKFDLTFNAMSAKDIIRSDQEFKELSLKLSHIFVDDNVKTCTELAEDDSELDIISRIRNSLKSKTPCFLLTRPSADNSDLSFSEEDIQLIPKPVKMGIILNLVKNDYDILTVIKPEENNTHGVRRKLVGRRILLAEDNQINQQVAKEILQKAGAIVEIVENGQGAVDACLKSRYDLVLMDMQMPIMDGYEASEKIRQYFTSQELPIIAMTANVMKGDREKCLKYGMNNYIGKPIIRNKFFKMLEFYLGDNPNYSKKDRASQKSENDEYHSVAIKSTDKLVDVRALAEKFESNELAKKLLEMFSVNHSDDANQIKGLLAQGKLSAAERKVHKLKGSAGELDFSYLYRASMEIDNLLKRNEMPENSALLEFYSLLEKYLKACEKLLVKN</sequence>
<evidence type="ECO:0000256" key="10">
    <source>
        <dbReference type="ARBA" id="ARBA00022840"/>
    </source>
</evidence>
<dbReference type="Pfam" id="PF13185">
    <property type="entry name" value="GAF_2"/>
    <property type="match status" value="3"/>
</dbReference>
<keyword evidence="10" id="KW-0067">ATP-binding</keyword>
<dbReference type="SUPFAM" id="SSF47226">
    <property type="entry name" value="Histidine-containing phosphotransfer domain, HPT domain"/>
    <property type="match status" value="1"/>
</dbReference>
<dbReference type="PROSITE" id="PS50110">
    <property type="entry name" value="RESPONSE_REGULATORY"/>
    <property type="match status" value="1"/>
</dbReference>
<evidence type="ECO:0000256" key="8">
    <source>
        <dbReference type="ARBA" id="ARBA00022741"/>
    </source>
</evidence>
<comment type="caution">
    <text evidence="20">The sequence shown here is derived from an EMBL/GenBank/DDBJ whole genome shotgun (WGS) entry which is preliminary data.</text>
</comment>
<dbReference type="PANTHER" id="PTHR45339">
    <property type="entry name" value="HYBRID SIGNAL TRANSDUCTION HISTIDINE KINASE J"/>
    <property type="match status" value="1"/>
</dbReference>
<feature type="domain" description="Response regulatory" evidence="18">
    <location>
        <begin position="1816"/>
        <end position="1932"/>
    </location>
</feature>
<evidence type="ECO:0000256" key="3">
    <source>
        <dbReference type="ARBA" id="ARBA00012438"/>
    </source>
</evidence>
<name>A0A545UF97_9GAMM</name>
<dbReference type="SUPFAM" id="SSF52172">
    <property type="entry name" value="CheY-like"/>
    <property type="match status" value="1"/>
</dbReference>
<dbReference type="InterPro" id="IPR003018">
    <property type="entry name" value="GAF"/>
</dbReference>
<dbReference type="Gene3D" id="1.20.120.160">
    <property type="entry name" value="HPT domain"/>
    <property type="match status" value="1"/>
</dbReference>
<dbReference type="PROSITE" id="PS50894">
    <property type="entry name" value="HPT"/>
    <property type="match status" value="1"/>
</dbReference>
<feature type="region of interest" description="Disordered" evidence="16">
    <location>
        <begin position="1"/>
        <end position="32"/>
    </location>
</feature>
<accession>A0A545UF97</accession>
<dbReference type="InterPro" id="IPR003594">
    <property type="entry name" value="HATPase_dom"/>
</dbReference>
<evidence type="ECO:0000256" key="12">
    <source>
        <dbReference type="ARBA" id="ARBA00023012"/>
    </source>
</evidence>
<dbReference type="SMART" id="SM00448">
    <property type="entry name" value="REC"/>
    <property type="match status" value="1"/>
</dbReference>
<dbReference type="CDD" id="cd17546">
    <property type="entry name" value="REC_hyHK_CKI1_RcsC-like"/>
    <property type="match status" value="1"/>
</dbReference>
<dbReference type="PROSITE" id="PS50109">
    <property type="entry name" value="HIS_KIN"/>
    <property type="match status" value="1"/>
</dbReference>